<dbReference type="InterPro" id="IPR029787">
    <property type="entry name" value="Nucleotide_cyclase"/>
</dbReference>
<protein>
    <submittedName>
        <fullName evidence="9">Response regulator</fullName>
    </submittedName>
</protein>
<dbReference type="SUPFAM" id="SSF141868">
    <property type="entry name" value="EAL domain-like"/>
    <property type="match status" value="1"/>
</dbReference>
<evidence type="ECO:0000256" key="6">
    <source>
        <dbReference type="PROSITE-ProRule" id="PRU00169"/>
    </source>
</evidence>
<reference evidence="9" key="1">
    <citation type="submission" date="2022-04" db="EMBL/GenBank/DDBJ databases">
        <title>Lysobacter sp. CAU 1642 isolated from sea sand.</title>
        <authorList>
            <person name="Kim W."/>
        </authorList>
    </citation>
    <scope>NUCLEOTIDE SEQUENCE</scope>
    <source>
        <strain evidence="9">CAU 1642</strain>
    </source>
</reference>
<keyword evidence="5" id="KW-0804">Transcription</keyword>
<dbReference type="Gene3D" id="3.30.70.270">
    <property type="match status" value="1"/>
</dbReference>
<dbReference type="RefSeq" id="WP_248210664.1">
    <property type="nucleotide sequence ID" value="NZ_JALNMH010000012.1"/>
</dbReference>
<organism evidence="9 10">
    <name type="scientific">Pseudomarimonas salicorniae</name>
    <dbReference type="NCBI Taxonomy" id="2933270"/>
    <lineage>
        <taxon>Bacteria</taxon>
        <taxon>Pseudomonadati</taxon>
        <taxon>Pseudomonadota</taxon>
        <taxon>Gammaproteobacteria</taxon>
        <taxon>Lysobacterales</taxon>
        <taxon>Lysobacteraceae</taxon>
        <taxon>Pseudomarimonas</taxon>
    </lineage>
</organism>
<dbReference type="InterPro" id="IPR043128">
    <property type="entry name" value="Rev_trsase/Diguanyl_cyclase"/>
</dbReference>
<dbReference type="InterPro" id="IPR011006">
    <property type="entry name" value="CheY-like_superfamily"/>
</dbReference>
<comment type="caution">
    <text evidence="9">The sequence shown here is derived from an EMBL/GenBank/DDBJ whole genome shotgun (WGS) entry which is preliminary data.</text>
</comment>
<evidence type="ECO:0000259" key="7">
    <source>
        <dbReference type="PROSITE" id="PS50110"/>
    </source>
</evidence>
<evidence type="ECO:0000259" key="8">
    <source>
        <dbReference type="PROSITE" id="PS50883"/>
    </source>
</evidence>
<dbReference type="Gene3D" id="3.20.20.450">
    <property type="entry name" value="EAL domain"/>
    <property type="match status" value="1"/>
</dbReference>
<accession>A0ABT0GKL6</accession>
<gene>
    <name evidence="9" type="ORF">M0G41_14915</name>
</gene>
<dbReference type="SUPFAM" id="SSF55073">
    <property type="entry name" value="Nucleotide cyclase"/>
    <property type="match status" value="1"/>
</dbReference>
<feature type="domain" description="EAL" evidence="8">
    <location>
        <begin position="441"/>
        <end position="683"/>
    </location>
</feature>
<evidence type="ECO:0000313" key="9">
    <source>
        <dbReference type="EMBL" id="MCK7594958.1"/>
    </source>
</evidence>
<dbReference type="PANTHER" id="PTHR48111">
    <property type="entry name" value="REGULATOR OF RPOS"/>
    <property type="match status" value="1"/>
</dbReference>
<evidence type="ECO:0000256" key="1">
    <source>
        <dbReference type="ARBA" id="ARBA00022553"/>
    </source>
</evidence>
<dbReference type="Gene3D" id="3.40.50.2300">
    <property type="match status" value="1"/>
</dbReference>
<keyword evidence="1 6" id="KW-0597">Phosphoprotein</keyword>
<dbReference type="InterPro" id="IPR035919">
    <property type="entry name" value="EAL_sf"/>
</dbReference>
<dbReference type="SMART" id="SM00267">
    <property type="entry name" value="GGDEF"/>
    <property type="match status" value="1"/>
</dbReference>
<dbReference type="InterPro" id="IPR001633">
    <property type="entry name" value="EAL_dom"/>
</dbReference>
<name>A0ABT0GKL6_9GAMM</name>
<keyword evidence="3" id="KW-0805">Transcription regulation</keyword>
<dbReference type="InterPro" id="IPR000160">
    <property type="entry name" value="GGDEF_dom"/>
</dbReference>
<evidence type="ECO:0000313" key="10">
    <source>
        <dbReference type="Proteomes" id="UP001431449"/>
    </source>
</evidence>
<keyword evidence="4" id="KW-0238">DNA-binding</keyword>
<evidence type="ECO:0000256" key="2">
    <source>
        <dbReference type="ARBA" id="ARBA00023012"/>
    </source>
</evidence>
<sequence>MPDSAGIRLSPGTGRALCLDLLGGGESMATNLEAAVGTHGGRVRRFERAEQWVEAVRESAPDAVMVPASLAAPIAELLGKLSLSGVATGSLLLAAFGRPKERLDALIGGADWFVERSTDPLLGRALVDWLLQQDTEPFRVLLVDDDRETRMLCSAILRKVGMRVQELAESSAVLDEVRRFRPDLVLLDLHMPDIDGIAVVQALRASDIAPLLPVVFLSGEDRPSARSAALRVGADDFLPKPVRPHALVAAVRSRVKRARTLNRQLRPNTGAGQGRLRRSHFLELLETRLRQPAADWELLLALRIDEGATLREALGIAGTHALERQLGERLAGCLAAGDSYALWEELGYGLLVSRGSRDELEALLPRLLDAVSGTPFNIEGAEHSLRASIGYALPPDTSQGDRREAWLKQAFAALAMARRLGGGRADGVLSRDPSALPPERIMVITQALKDLARGGLPRFEFQPMLQLRGEQEHYSLISKLADLRSPLEGYPRSQYRELARQEGQLGLIDRMALFHAIETLDDRRQRGLAARVLVQVDLDGFDERQFAWLRAEKQRRPEAVGDLLLEVDIEVLHRGEHAEVLRQLGSLGMTLAAADTSGSVISLQELQSAPIGLLRLPHQAILHAAGTQLSELISQWRGTGRRLLVDGVESMKAVSGLWNLGIDYLQGDALAAPQPRIEDEGGD</sequence>
<dbReference type="SMART" id="SM00052">
    <property type="entry name" value="EAL"/>
    <property type="match status" value="1"/>
</dbReference>
<dbReference type="Proteomes" id="UP001431449">
    <property type="component" value="Unassembled WGS sequence"/>
</dbReference>
<dbReference type="PROSITE" id="PS50110">
    <property type="entry name" value="RESPONSE_REGULATORY"/>
    <property type="match status" value="1"/>
</dbReference>
<dbReference type="EMBL" id="JALNMH010000012">
    <property type="protein sequence ID" value="MCK7594958.1"/>
    <property type="molecule type" value="Genomic_DNA"/>
</dbReference>
<dbReference type="Pfam" id="PF00072">
    <property type="entry name" value="Response_reg"/>
    <property type="match status" value="1"/>
</dbReference>
<dbReference type="Pfam" id="PF00563">
    <property type="entry name" value="EAL"/>
    <property type="match status" value="1"/>
</dbReference>
<proteinExistence type="predicted"/>
<dbReference type="SUPFAM" id="SSF52172">
    <property type="entry name" value="CheY-like"/>
    <property type="match status" value="1"/>
</dbReference>
<keyword evidence="10" id="KW-1185">Reference proteome</keyword>
<evidence type="ECO:0000256" key="4">
    <source>
        <dbReference type="ARBA" id="ARBA00023125"/>
    </source>
</evidence>
<dbReference type="InterPro" id="IPR001789">
    <property type="entry name" value="Sig_transdc_resp-reg_receiver"/>
</dbReference>
<feature type="domain" description="Response regulatory" evidence="7">
    <location>
        <begin position="139"/>
        <end position="255"/>
    </location>
</feature>
<evidence type="ECO:0000256" key="3">
    <source>
        <dbReference type="ARBA" id="ARBA00023015"/>
    </source>
</evidence>
<keyword evidence="2" id="KW-0902">Two-component regulatory system</keyword>
<dbReference type="PANTHER" id="PTHR48111:SF1">
    <property type="entry name" value="TWO-COMPONENT RESPONSE REGULATOR ORR33"/>
    <property type="match status" value="1"/>
</dbReference>
<dbReference type="InterPro" id="IPR039420">
    <property type="entry name" value="WalR-like"/>
</dbReference>
<dbReference type="SMART" id="SM00448">
    <property type="entry name" value="REC"/>
    <property type="match status" value="1"/>
</dbReference>
<evidence type="ECO:0000256" key="5">
    <source>
        <dbReference type="ARBA" id="ARBA00023163"/>
    </source>
</evidence>
<feature type="modified residue" description="4-aspartylphosphate" evidence="6">
    <location>
        <position position="188"/>
    </location>
</feature>
<dbReference type="PROSITE" id="PS50883">
    <property type="entry name" value="EAL"/>
    <property type="match status" value="1"/>
</dbReference>